<dbReference type="EMBL" id="MVBK01000046">
    <property type="protein sequence ID" value="OOG24533.1"/>
    <property type="molecule type" value="Genomic_DNA"/>
</dbReference>
<dbReference type="InterPro" id="IPR007507">
    <property type="entry name" value="Glycos_transf_N"/>
</dbReference>
<name>A0A1V3NHW5_9GAMM</name>
<organism evidence="2 3">
    <name type="scientific">Thioalkalivibrio denitrificans</name>
    <dbReference type="NCBI Taxonomy" id="108003"/>
    <lineage>
        <taxon>Bacteria</taxon>
        <taxon>Pseudomonadati</taxon>
        <taxon>Pseudomonadota</taxon>
        <taxon>Gammaproteobacteria</taxon>
        <taxon>Chromatiales</taxon>
        <taxon>Ectothiorhodospiraceae</taxon>
        <taxon>Thioalkalivibrio</taxon>
    </lineage>
</organism>
<evidence type="ECO:0000259" key="1">
    <source>
        <dbReference type="Pfam" id="PF04413"/>
    </source>
</evidence>
<protein>
    <recommendedName>
        <fullName evidence="1">3-deoxy-D-manno-octulosonic-acid transferase N-terminal domain-containing protein</fullName>
    </recommendedName>
</protein>
<evidence type="ECO:0000313" key="2">
    <source>
        <dbReference type="EMBL" id="OOG24533.1"/>
    </source>
</evidence>
<feature type="domain" description="3-deoxy-D-manno-octulosonic-acid transferase N-terminal" evidence="1">
    <location>
        <begin position="41"/>
        <end position="161"/>
    </location>
</feature>
<evidence type="ECO:0000313" key="3">
    <source>
        <dbReference type="Proteomes" id="UP000189462"/>
    </source>
</evidence>
<dbReference type="OrthoDB" id="5293401at2"/>
<dbReference type="Pfam" id="PF04413">
    <property type="entry name" value="Glycos_transf_N"/>
    <property type="match status" value="1"/>
</dbReference>
<keyword evidence="3" id="KW-1185">Reference proteome</keyword>
<gene>
    <name evidence="2" type="ORF">B1C78_08480</name>
</gene>
<dbReference type="Proteomes" id="UP000189462">
    <property type="component" value="Unassembled WGS sequence"/>
</dbReference>
<accession>A0A1V3NHW5</accession>
<reference evidence="2 3" key="1">
    <citation type="submission" date="2017-02" db="EMBL/GenBank/DDBJ databases">
        <title>Genomic diversity within the haloalkaliphilic genus Thioalkalivibrio.</title>
        <authorList>
            <person name="Ahn A.-C."/>
            <person name="Meier-Kolthoff J."/>
            <person name="Overmars L."/>
            <person name="Richter M."/>
            <person name="Woyke T."/>
            <person name="Sorokin D.Y."/>
            <person name="Muyzer G."/>
        </authorList>
    </citation>
    <scope>NUCLEOTIDE SEQUENCE [LARGE SCALE GENOMIC DNA]</scope>
    <source>
        <strain evidence="2 3">ALJD</strain>
    </source>
</reference>
<sequence>MPGCIACSSRVRVSSDPWGASPWPVWRQNLRDRLAGAHARANARSGFLRKPPGRGRIIWIKAGGTAQSLRLGVELLGAIRQKRHDVRLVLTFERDDEAILAPRLGGMRRVGLGYGPSDRPRTVRRVMERLEPYGLILADALPYPNLLREAAAGGVRCAAYNTDPWPVPVEAAYPRDAVQHAAWTASGRARHLAPAADPASLWAEAQADVTLRTLSGAGETGRLWWWHGPAARWSDWVAAWQSDARFREDRLFVSVCEQAPESSPALPRISEWDRTPLAPGCVVWVDDRRWLAAVASACHAGHLEAADNAVLWQALAGGRPLSVGTGAAAMAGGEVLPLCEASATVLDRWAGYADDPMAARRDGDAGRRRFWEERRGVESVMSEFLQRVFDW</sequence>
<proteinExistence type="predicted"/>
<dbReference type="STRING" id="108003.B1C78_08480"/>
<dbReference type="AlphaFoldDB" id="A0A1V3NHW5"/>
<comment type="caution">
    <text evidence="2">The sequence shown here is derived from an EMBL/GenBank/DDBJ whole genome shotgun (WGS) entry which is preliminary data.</text>
</comment>